<dbReference type="STRING" id="349521.HCH_03209"/>
<dbReference type="AlphaFoldDB" id="Q2SHA4"/>
<name>Q2SHA4_HAHCH</name>
<dbReference type="Proteomes" id="UP000000238">
    <property type="component" value="Chromosome"/>
</dbReference>
<keyword evidence="2" id="KW-1185">Reference proteome</keyword>
<dbReference type="EMBL" id="CP000155">
    <property type="protein sequence ID" value="ABC29970.1"/>
    <property type="molecule type" value="Genomic_DNA"/>
</dbReference>
<gene>
    <name evidence="1" type="ordered locus">HCH_03209</name>
</gene>
<dbReference type="OrthoDB" id="9901867at2"/>
<evidence type="ECO:0000313" key="2">
    <source>
        <dbReference type="Proteomes" id="UP000000238"/>
    </source>
</evidence>
<reference evidence="1 2" key="1">
    <citation type="journal article" date="2005" name="Nucleic Acids Res.">
        <title>Genomic blueprint of Hahella chejuensis, a marine microbe producing an algicidal agent.</title>
        <authorList>
            <person name="Jeong H."/>
            <person name="Yim J.H."/>
            <person name="Lee C."/>
            <person name="Choi S.-H."/>
            <person name="Park Y.K."/>
            <person name="Yoon S.H."/>
            <person name="Hur C.-G."/>
            <person name="Kang H.-Y."/>
            <person name="Kim D."/>
            <person name="Lee H.H."/>
            <person name="Park K.H."/>
            <person name="Park S.-H."/>
            <person name="Park H.-S."/>
            <person name="Lee H.K."/>
            <person name="Oh T.K."/>
            <person name="Kim J.F."/>
        </authorList>
    </citation>
    <scope>NUCLEOTIDE SEQUENCE [LARGE SCALE GENOMIC DNA]</scope>
    <source>
        <strain evidence="1 2">KCTC 2396</strain>
    </source>
</reference>
<dbReference type="RefSeq" id="WP_011397039.1">
    <property type="nucleotide sequence ID" value="NC_007645.1"/>
</dbReference>
<dbReference type="KEGG" id="hch:HCH_03209"/>
<organism evidence="1 2">
    <name type="scientific">Hahella chejuensis (strain KCTC 2396)</name>
    <dbReference type="NCBI Taxonomy" id="349521"/>
    <lineage>
        <taxon>Bacteria</taxon>
        <taxon>Pseudomonadati</taxon>
        <taxon>Pseudomonadota</taxon>
        <taxon>Gammaproteobacteria</taxon>
        <taxon>Oceanospirillales</taxon>
        <taxon>Hahellaceae</taxon>
        <taxon>Hahella</taxon>
    </lineage>
</organism>
<dbReference type="HOGENOM" id="CLU_2259828_0_0_6"/>
<evidence type="ECO:0000313" key="1">
    <source>
        <dbReference type="EMBL" id="ABC29970.1"/>
    </source>
</evidence>
<sequence>MTYTIEYLGADTDKQTAIAAVELALLRHGDWGSYGDFAKPIEQLLNEYKITIEELPETFSVLFISPAPQSGFEVSFSVLKADLSIDKHSVVIGVDCPPPEIGE</sequence>
<proteinExistence type="predicted"/>
<accession>Q2SHA4</accession>
<protein>
    <submittedName>
        <fullName evidence="1">Uncharacterized protein</fullName>
    </submittedName>
</protein>